<dbReference type="PATRIC" id="fig|1117108.3.peg.37"/>
<dbReference type="eggNOG" id="ENOG50338Q1">
    <property type="taxonomic scope" value="Bacteria"/>
</dbReference>
<comment type="caution">
    <text evidence="1">The sequence shown here is derived from an EMBL/GenBank/DDBJ whole genome shotgun (WGS) entry which is preliminary data.</text>
</comment>
<gene>
    <name evidence="1" type="ORF">PAALTS15_00180</name>
</gene>
<dbReference type="EMBL" id="ATMT01000001">
    <property type="protein sequence ID" value="EPY09263.1"/>
    <property type="molecule type" value="Genomic_DNA"/>
</dbReference>
<protein>
    <submittedName>
        <fullName evidence="1">Uncharacterized protein</fullName>
    </submittedName>
</protein>
<name>S9SYQ9_PAEAL</name>
<accession>S9SYQ9</accession>
<sequence length="186" mass="22080">MNEKGSLMDLVLDKPFAYKLSVMLESRLIGYKHFYLFCVEIIDVYTKPPYWITQLAVTKYQASAISIVNHYIYSEPFIEIDPKLYDQYIACLYLRYARNELSWASFLWQSGEYSDGTGSVKESCEYFYDLLNEFEESEYSSELEKRQLCEVVEIFGSDIDAMNPIYQMFKGYYKKYVNRNLLLPRK</sequence>
<reference evidence="1 2" key="1">
    <citation type="submission" date="2013-05" db="EMBL/GenBank/DDBJ databases">
        <authorList>
            <person name="Strain E.A."/>
            <person name="Brown E."/>
            <person name="Allard M.W."/>
            <person name="Luo Y.L."/>
        </authorList>
    </citation>
    <scope>NUCLEOTIDE SEQUENCE [LARGE SCALE GENOMIC DNA]</scope>
    <source>
        <strain evidence="1 2">TS-15</strain>
    </source>
</reference>
<evidence type="ECO:0000313" key="1">
    <source>
        <dbReference type="EMBL" id="EPY09263.1"/>
    </source>
</evidence>
<dbReference type="AlphaFoldDB" id="S9SYQ9"/>
<organism evidence="1 2">
    <name type="scientific">Paenibacillus alvei TS-15</name>
    <dbReference type="NCBI Taxonomy" id="1117108"/>
    <lineage>
        <taxon>Bacteria</taxon>
        <taxon>Bacillati</taxon>
        <taxon>Bacillota</taxon>
        <taxon>Bacilli</taxon>
        <taxon>Bacillales</taxon>
        <taxon>Paenibacillaceae</taxon>
        <taxon>Paenibacillus</taxon>
    </lineage>
</organism>
<proteinExistence type="predicted"/>
<dbReference type="RefSeq" id="WP_021257657.1">
    <property type="nucleotide sequence ID" value="NZ_ATMT01000001.1"/>
</dbReference>
<dbReference type="Proteomes" id="UP000015344">
    <property type="component" value="Unassembled WGS sequence"/>
</dbReference>
<evidence type="ECO:0000313" key="2">
    <source>
        <dbReference type="Proteomes" id="UP000015344"/>
    </source>
</evidence>